<name>A0ACC0DCY5_9PEZI</name>
<gene>
    <name evidence="1" type="ORF">F4821DRAFT_228655</name>
</gene>
<organism evidence="1 2">
    <name type="scientific">Hypoxylon rubiginosum</name>
    <dbReference type="NCBI Taxonomy" id="110542"/>
    <lineage>
        <taxon>Eukaryota</taxon>
        <taxon>Fungi</taxon>
        <taxon>Dikarya</taxon>
        <taxon>Ascomycota</taxon>
        <taxon>Pezizomycotina</taxon>
        <taxon>Sordariomycetes</taxon>
        <taxon>Xylariomycetidae</taxon>
        <taxon>Xylariales</taxon>
        <taxon>Hypoxylaceae</taxon>
        <taxon>Hypoxylon</taxon>
    </lineage>
</organism>
<reference evidence="1 2" key="1">
    <citation type="journal article" date="2022" name="New Phytol.">
        <title>Ecological generalism drives hyperdiversity of secondary metabolite gene clusters in xylarialean endophytes.</title>
        <authorList>
            <person name="Franco M.E.E."/>
            <person name="Wisecaver J.H."/>
            <person name="Arnold A.E."/>
            <person name="Ju Y.M."/>
            <person name="Slot J.C."/>
            <person name="Ahrendt S."/>
            <person name="Moore L.P."/>
            <person name="Eastman K.E."/>
            <person name="Scott K."/>
            <person name="Konkel Z."/>
            <person name="Mondo S.J."/>
            <person name="Kuo A."/>
            <person name="Hayes R.D."/>
            <person name="Haridas S."/>
            <person name="Andreopoulos B."/>
            <person name="Riley R."/>
            <person name="LaButti K."/>
            <person name="Pangilinan J."/>
            <person name="Lipzen A."/>
            <person name="Amirebrahimi M."/>
            <person name="Yan J."/>
            <person name="Adam C."/>
            <person name="Keymanesh K."/>
            <person name="Ng V."/>
            <person name="Louie K."/>
            <person name="Northen T."/>
            <person name="Drula E."/>
            <person name="Henrissat B."/>
            <person name="Hsieh H.M."/>
            <person name="Youens-Clark K."/>
            <person name="Lutzoni F."/>
            <person name="Miadlikowska J."/>
            <person name="Eastwood D.C."/>
            <person name="Hamelin R.C."/>
            <person name="Grigoriev I.V."/>
            <person name="U'Ren J.M."/>
        </authorList>
    </citation>
    <scope>NUCLEOTIDE SEQUENCE [LARGE SCALE GENOMIC DNA]</scope>
    <source>
        <strain evidence="1 2">ER1909</strain>
    </source>
</reference>
<keyword evidence="2" id="KW-1185">Reference proteome</keyword>
<proteinExistence type="predicted"/>
<dbReference type="Proteomes" id="UP001497680">
    <property type="component" value="Unassembled WGS sequence"/>
</dbReference>
<comment type="caution">
    <text evidence="1">The sequence shown here is derived from an EMBL/GenBank/DDBJ whole genome shotgun (WGS) entry which is preliminary data.</text>
</comment>
<dbReference type="EMBL" id="MU394290">
    <property type="protein sequence ID" value="KAI6090617.1"/>
    <property type="molecule type" value="Genomic_DNA"/>
</dbReference>
<accession>A0ACC0DCY5</accession>
<evidence type="ECO:0000313" key="1">
    <source>
        <dbReference type="EMBL" id="KAI6090617.1"/>
    </source>
</evidence>
<evidence type="ECO:0000313" key="2">
    <source>
        <dbReference type="Proteomes" id="UP001497680"/>
    </source>
</evidence>
<protein>
    <submittedName>
        <fullName evidence="1">Oxidoreductase-like protein</fullName>
    </submittedName>
</protein>
<sequence length="309" mass="33001">MAPYPPVAPENGANFTSTIHSASYPFIQTANHKHRNVLITGGMNGIGRAIALSFARAGAAVIGVADTVRNPQLQADIVVAAKQGGHAMPTVSLMQLDITDELAVNAMALQHAAHGDLDVLVNNAGFMTPACPVPSSDADAWWRTFEVNLKGTYLMAKHFLPLLLSSGPGRLKTMININSVAAHNLRPMASAYGTSKAAALKLTEFLMVEAGGAGLLAYSVHPGAVRTELAEHGMPPETLAGLGDGVDLAGDTVCWLASERREWLAGRYISATWDMEELMEREEEIVAGDKLKVRLVVGRQEKQDEDLLL</sequence>